<name>A0A438E498_VITVI</name>
<evidence type="ECO:0000313" key="4">
    <source>
        <dbReference type="Proteomes" id="UP000288805"/>
    </source>
</evidence>
<feature type="region of interest" description="Disordered" evidence="2">
    <location>
        <begin position="56"/>
        <end position="124"/>
    </location>
</feature>
<keyword evidence="1" id="KW-0175">Coiled coil</keyword>
<protein>
    <submittedName>
        <fullName evidence="3">Uncharacterized protein</fullName>
    </submittedName>
</protein>
<feature type="compositionally biased region" description="Polar residues" evidence="2">
    <location>
        <begin position="95"/>
        <end position="106"/>
    </location>
</feature>
<organism evidence="3 4">
    <name type="scientific">Vitis vinifera</name>
    <name type="common">Grape</name>
    <dbReference type="NCBI Taxonomy" id="29760"/>
    <lineage>
        <taxon>Eukaryota</taxon>
        <taxon>Viridiplantae</taxon>
        <taxon>Streptophyta</taxon>
        <taxon>Embryophyta</taxon>
        <taxon>Tracheophyta</taxon>
        <taxon>Spermatophyta</taxon>
        <taxon>Magnoliopsida</taxon>
        <taxon>eudicotyledons</taxon>
        <taxon>Gunneridae</taxon>
        <taxon>Pentapetalae</taxon>
        <taxon>rosids</taxon>
        <taxon>Vitales</taxon>
        <taxon>Vitaceae</taxon>
        <taxon>Viteae</taxon>
        <taxon>Vitis</taxon>
    </lineage>
</organism>
<gene>
    <name evidence="3" type="ORF">CK203_085384</name>
</gene>
<evidence type="ECO:0000313" key="3">
    <source>
        <dbReference type="EMBL" id="RVW42571.1"/>
    </source>
</evidence>
<dbReference type="AlphaFoldDB" id="A0A438E498"/>
<evidence type="ECO:0000256" key="1">
    <source>
        <dbReference type="SAM" id="Coils"/>
    </source>
</evidence>
<feature type="coiled-coil region" evidence="1">
    <location>
        <begin position="124"/>
        <end position="172"/>
    </location>
</feature>
<evidence type="ECO:0000256" key="2">
    <source>
        <dbReference type="SAM" id="MobiDB-lite"/>
    </source>
</evidence>
<dbReference type="PANTHER" id="PTHR37614:SF2">
    <property type="entry name" value="OS02G0121400 PROTEIN"/>
    <property type="match status" value="1"/>
</dbReference>
<proteinExistence type="predicted"/>
<dbReference type="PANTHER" id="PTHR37614">
    <property type="entry name" value="OS02G0121400 PROTEIN"/>
    <property type="match status" value="1"/>
</dbReference>
<dbReference type="EMBL" id="QGNW01001402">
    <property type="protein sequence ID" value="RVW42571.1"/>
    <property type="molecule type" value="Genomic_DNA"/>
</dbReference>
<comment type="caution">
    <text evidence="3">The sequence shown here is derived from an EMBL/GenBank/DDBJ whole genome shotgun (WGS) entry which is preliminary data.</text>
</comment>
<dbReference type="Proteomes" id="UP000288805">
    <property type="component" value="Unassembled WGS sequence"/>
</dbReference>
<accession>A0A438E498</accession>
<reference evidence="3 4" key="1">
    <citation type="journal article" date="2018" name="PLoS Genet.">
        <title>Population sequencing reveals clonal diversity and ancestral inbreeding in the grapevine cultivar Chardonnay.</title>
        <authorList>
            <person name="Roach M.J."/>
            <person name="Johnson D.L."/>
            <person name="Bohlmann J."/>
            <person name="van Vuuren H.J."/>
            <person name="Jones S.J."/>
            <person name="Pretorius I.S."/>
            <person name="Schmidt S.A."/>
            <person name="Borneman A.R."/>
        </authorList>
    </citation>
    <scope>NUCLEOTIDE SEQUENCE [LARGE SCALE GENOMIC DNA]</scope>
    <source>
        <strain evidence="4">cv. Chardonnay</strain>
        <tissue evidence="3">Leaf</tissue>
    </source>
</reference>
<sequence>MKRKSCSPCDSLESFFDDNELEVSEILIQIPLIIFQAENRNRLLVPWGVRKRRSAIDPDLYPPSVPSSSSPHLPGTCVGPTCDDDDPQAKVEPSSPATPLSFSPSETDGKSKRSKKSVSSKKKKENLLKMVEDLTHQKESLMTEIENVERFYNQLKALNSELKAKKQQLNLDTAITEARVESREQDHHQQPLPLLLHDSAPASALVANPMGPRVIPDLNVSPEETLGPELVASLDLNLSIALNADTTQLNRAAAAQARKKRLQIYKVKKPKVGSSPSILSFG</sequence>
<feature type="compositionally biased region" description="Basic residues" evidence="2">
    <location>
        <begin position="112"/>
        <end position="124"/>
    </location>
</feature>